<comment type="similarity">
    <text evidence="2">Belongs to the universal ribosomal protein uS10 family.</text>
</comment>
<sequence length="217" mass="25386">MIGHSCRFLFPRTGRIWVRSCYQYPPNAQPAAKQFGSLQTWHKTASRPSILSRCSSFQHPPTRLINTAPGQQLVTQPNSQISNDDDAEDRLYRMIEVEIRGHEEAVLNSYEWFLCRAAKELDIEVSRVYTPLRHYERFSVLKSAFIYKKHKVEYEFRTYYKVVQLRHLTGSTADTYLEYVQRNLPEGVFMKVLTCLIEELPEAIREELYPETDAAKS</sequence>
<dbReference type="PANTHER" id="PTHR13334">
    <property type="entry name" value="MITOCHONDRIAL 28S RIBOSOMAL PROTEIN S10"/>
    <property type="match status" value="1"/>
</dbReference>
<comment type="caution">
    <text evidence="9">The sequence shown here is derived from an EMBL/GenBank/DDBJ whole genome shotgun (WGS) entry which is preliminary data.</text>
</comment>
<evidence type="ECO:0000256" key="6">
    <source>
        <dbReference type="ARBA" id="ARBA00035261"/>
    </source>
</evidence>
<dbReference type="EMBL" id="MTYJ01000003">
    <property type="protein sequence ID" value="OQV25182.1"/>
    <property type="molecule type" value="Genomic_DNA"/>
</dbReference>
<proteinExistence type="inferred from homology"/>
<dbReference type="Proteomes" id="UP000192578">
    <property type="component" value="Unassembled WGS sequence"/>
</dbReference>
<dbReference type="SUPFAM" id="SSF54999">
    <property type="entry name" value="Ribosomal protein S10"/>
    <property type="match status" value="1"/>
</dbReference>
<dbReference type="AlphaFoldDB" id="A0A1W0XCU8"/>
<evidence type="ECO:0000256" key="2">
    <source>
        <dbReference type="ARBA" id="ARBA00007102"/>
    </source>
</evidence>
<gene>
    <name evidence="9" type="ORF">BV898_00871</name>
</gene>
<keyword evidence="10" id="KW-1185">Reference proteome</keyword>
<dbReference type="InterPro" id="IPR040055">
    <property type="entry name" value="Ribosomal_uS10m"/>
</dbReference>
<evidence type="ECO:0000259" key="8">
    <source>
        <dbReference type="SMART" id="SM01403"/>
    </source>
</evidence>
<dbReference type="OrthoDB" id="366214at2759"/>
<dbReference type="InterPro" id="IPR036838">
    <property type="entry name" value="Ribosomal_uS10_dom_sf"/>
</dbReference>
<reference evidence="10" key="1">
    <citation type="submission" date="2017-01" db="EMBL/GenBank/DDBJ databases">
        <title>Comparative genomics of anhydrobiosis in the tardigrade Hypsibius dujardini.</title>
        <authorList>
            <person name="Yoshida Y."/>
            <person name="Koutsovoulos G."/>
            <person name="Laetsch D."/>
            <person name="Stevens L."/>
            <person name="Kumar S."/>
            <person name="Horikawa D."/>
            <person name="Ishino K."/>
            <person name="Komine S."/>
            <person name="Tomita M."/>
            <person name="Blaxter M."/>
            <person name="Arakawa K."/>
        </authorList>
    </citation>
    <scope>NUCLEOTIDE SEQUENCE [LARGE SCALE GENOMIC DNA]</scope>
    <source>
        <strain evidence="10">Z151</strain>
    </source>
</reference>
<dbReference type="PANTHER" id="PTHR13334:SF4">
    <property type="entry name" value="SMALL RIBOSOMAL SUBUNIT PROTEIN US10M"/>
    <property type="match status" value="1"/>
</dbReference>
<feature type="domain" description="Small ribosomal subunit protein uS10" evidence="8">
    <location>
        <begin position="96"/>
        <end position="193"/>
    </location>
</feature>
<organism evidence="9 10">
    <name type="scientific">Hypsibius exemplaris</name>
    <name type="common">Freshwater tardigrade</name>
    <dbReference type="NCBI Taxonomy" id="2072580"/>
    <lineage>
        <taxon>Eukaryota</taxon>
        <taxon>Metazoa</taxon>
        <taxon>Ecdysozoa</taxon>
        <taxon>Tardigrada</taxon>
        <taxon>Eutardigrada</taxon>
        <taxon>Parachela</taxon>
        <taxon>Hypsibioidea</taxon>
        <taxon>Hypsibiidae</taxon>
        <taxon>Hypsibius</taxon>
    </lineage>
</organism>
<dbReference type="GO" id="GO:0005763">
    <property type="term" value="C:mitochondrial small ribosomal subunit"/>
    <property type="evidence" value="ECO:0007669"/>
    <property type="project" value="InterPro"/>
</dbReference>
<comment type="subcellular location">
    <subcellularLocation>
        <location evidence="1">Mitochondrion</location>
    </subcellularLocation>
</comment>
<dbReference type="InterPro" id="IPR027486">
    <property type="entry name" value="Ribosomal_uS10_dom"/>
</dbReference>
<evidence type="ECO:0000256" key="7">
    <source>
        <dbReference type="ARBA" id="ARBA00035544"/>
    </source>
</evidence>
<keyword evidence="4" id="KW-0496">Mitochondrion</keyword>
<dbReference type="SMART" id="SM01403">
    <property type="entry name" value="Ribosomal_S10"/>
    <property type="match status" value="1"/>
</dbReference>
<evidence type="ECO:0000313" key="9">
    <source>
        <dbReference type="EMBL" id="OQV25182.1"/>
    </source>
</evidence>
<accession>A0A1W0XCU8</accession>
<protein>
    <recommendedName>
        <fullName evidence="6">Small ribosomal subunit protein uS10m</fullName>
    </recommendedName>
    <alternativeName>
        <fullName evidence="7">28S ribosomal protein S10, mitochondrial</fullName>
    </alternativeName>
</protein>
<dbReference type="Pfam" id="PF00338">
    <property type="entry name" value="Ribosomal_S10"/>
    <property type="match status" value="1"/>
</dbReference>
<keyword evidence="5" id="KW-0687">Ribonucleoprotein</keyword>
<evidence type="ECO:0000256" key="3">
    <source>
        <dbReference type="ARBA" id="ARBA00022980"/>
    </source>
</evidence>
<evidence type="ECO:0000313" key="10">
    <source>
        <dbReference type="Proteomes" id="UP000192578"/>
    </source>
</evidence>
<dbReference type="Gene3D" id="3.30.70.600">
    <property type="entry name" value="Ribosomal protein S10 domain"/>
    <property type="match status" value="1"/>
</dbReference>
<keyword evidence="3 9" id="KW-0689">Ribosomal protein</keyword>
<name>A0A1W0XCU8_HYPEX</name>
<evidence type="ECO:0000256" key="5">
    <source>
        <dbReference type="ARBA" id="ARBA00023274"/>
    </source>
</evidence>
<evidence type="ECO:0000256" key="1">
    <source>
        <dbReference type="ARBA" id="ARBA00004173"/>
    </source>
</evidence>
<evidence type="ECO:0000256" key="4">
    <source>
        <dbReference type="ARBA" id="ARBA00023128"/>
    </source>
</evidence>